<dbReference type="InterPro" id="IPR040191">
    <property type="entry name" value="UTP10"/>
</dbReference>
<dbReference type="GO" id="GO:0034455">
    <property type="term" value="C:t-UTP complex"/>
    <property type="evidence" value="ECO:0007669"/>
    <property type="project" value="TreeGrafter"/>
</dbReference>
<gene>
    <name evidence="2" type="ORF">cubi_02760</name>
</gene>
<dbReference type="PANTHER" id="PTHR13457:SF1">
    <property type="entry name" value="HEAT REPEAT-CONTAINING PROTEIN 1"/>
    <property type="match status" value="1"/>
</dbReference>
<dbReference type="GO" id="GO:0030686">
    <property type="term" value="C:90S preribosome"/>
    <property type="evidence" value="ECO:0007669"/>
    <property type="project" value="TreeGrafter"/>
</dbReference>
<dbReference type="GO" id="GO:0030515">
    <property type="term" value="F:snoRNA binding"/>
    <property type="evidence" value="ECO:0007669"/>
    <property type="project" value="TreeGrafter"/>
</dbReference>
<dbReference type="RefSeq" id="XP_028875178.1">
    <property type="nucleotide sequence ID" value="XM_029019771.1"/>
</dbReference>
<dbReference type="GO" id="GO:0000462">
    <property type="term" value="P:maturation of SSU-rRNA from tricistronic rRNA transcript (SSU-rRNA, 5.8S rRNA, LSU-rRNA)"/>
    <property type="evidence" value="ECO:0007669"/>
    <property type="project" value="TreeGrafter"/>
</dbReference>
<proteinExistence type="inferred from homology"/>
<comment type="function">
    <text evidence="1">Involved in nucleolar processing of pre-18S ribosomal RNA.</text>
</comment>
<dbReference type="GO" id="GO:0032040">
    <property type="term" value="C:small-subunit processome"/>
    <property type="evidence" value="ECO:0007669"/>
    <property type="project" value="TreeGrafter"/>
</dbReference>
<dbReference type="SUPFAM" id="SSF48371">
    <property type="entry name" value="ARM repeat"/>
    <property type="match status" value="1"/>
</dbReference>
<accession>A0A1J4MIA5</accession>
<sequence length="2780" mass="324205">MSTELQKQINSQLRNNELAFLSQRALKVNRSKKERISFLFDTKTEFYARKGVTAENRIPIYEDLGRLRYLGEQGLSELESLNPRISHEAFNEFFENTDISSIQMLTAQEAGERLEKLKRFVDFLVPYFLLDSTKICIEYLIQAYDINVLLGEYLFYSFLPYHDMAEFCQLIKTLDIPESSEIKGLVDSIKATGTVITSRSHLSSILLRNSVLFKNIIVFWEKRLEIFHLTKNIALTNLITWLIIEIIEDLSRSKDLKNLHVFLENIIEIIIFGTCLKGSQYEDLRSTGYCILYKLATPLLNLSNEIQIRIIEELFKSISKNHINSSNYLPETIILMNHILTQLGTLSHLEYLDHEISQFILEKQIVFINTFKQLSNWDGEFLQILTLITKSIINFGIIQDQRFSKSCINFIESILNILGDTSSFLLMDGRQSKMVKVIILTLIDLYSQDQIQNTYFVDIIQIIHSNYPSELLSALNFSLSVSSSPNSQLFELKEKAQMFLDIVLKEEGSDLKSKEGQNSRMFLTLLNSQDPSVLNSCLDMITNLIQKSSKNFKEMTHFEKRIFDLSLKHFLGSFNNDNNQNDFNEKSALQILRQTQTIKISHLLDLENSPSQDQGHCDHQYQWRITLIFKSFLRYFRSKITTGYPTLFDFFSKEVSFGLNFKDKNGNFGIENMIMESIFSHIFGQDFEKKFMDLFTSISLIFENVDSELKNKMNDLDLILLENSDILISLFTLISHEDLSFSHDLKKISSRLISLIYNHDQIHVYFKQIFMKPNLNYLELSLILLSLKKLNSDLKSSYLLPNLSFLEFGINLNNDQQIINLLESLYYKLYYYINSLFKSKDDKKTTNNLVGTYVLTILRSIFHLVSSRENNIFDSKLLNITLVDTLDIGILSINHLGLPIFQILNNCFDPDYKIRNKKISNLVTNLSRNLFNILSQNDFYFDITNFEYDLYNSPFYGKNVYSETLISHSYSFLEIVISKLPISQDSKNNTFSVSNLLKILYSTLSYAVIPAFLGQRSMSIKMASFRLCKAIKDTLQLVNIEKVFKGINLKFSDILLDYDHSNDTGIQFNYQENNLRSCYLNKLGPKINNVLEIIDILLNHQSEIIVENRNQNLLEIIFRDNRSNNVSGTLLLLNLVMIFELIFDQEIEDIKVNLNLLSNYIRENLIYGNIYSDYHEILIEIAQSFLVKSDIDHKDKHSNSTEIIGLSFLKQGIENLLNYIDNKENIETRNNLILGYLNKIQRFENDFQYLDLIKENKLARQTFIEILLIVLDDKITRNLRNDDKFVSFIVGIISQIVYYSPENIKKISLSQYIKEKSLEKLDLLIIGLLKYCILKDNYKGLNTKIQLETDLGIGLNEQIILEWIYCDLNLVSLEILNIREKELSQDQKIEYNFNKDLVSQTLRYLEINRNRLKNFNEEMDIDILIKIEFYLIRILEFGIKFRSTQFKDLENILDYFEIKEKSNDKNVISKFMLNPMIVSSITSMFSNIQIKPKNKDTTDHSKSYFKICKVLFSIYMNLVKNTKGGIDKKNFAVKSTFYSLSLFIDYSLQNSIYFDHYSKERIKGILFKILISEQIKEIVETNRFNQINELLCFMEKLHNEVIYKEKKQRFKKSQGIFMIIKYYLSMKQNSEYTDLDILIKHLLKNKLFDTRINVYRDLLVNVENEMEILMKFEDHDQNDHGFETKKVILENLILMTKTIIYFLNKTLLNTEIKSNEIQDLLELFDRLILIKTLMNKRILKKLGTVLKGNETDLEINEKLKSRIDKLEKEYLLTSFELDRNGDNVIDNNNTDDYYINDNKGIQKEIDQLIQSIIEDDNMKKYLIVNWDLSKDPSFQVIKSLRRRFYNILLNNKMDCLGIILKECLDKNIKVSDLGSYSINKHDKKSPIIFNTIEYFLDIIVSNKDPKYLINYKMKEKDLEMLDERMETGSDSDIGSKYGSEFENEKEDLKSKLKLWIKNWYIIDLILKVFVLQGEEKYQDKFSKLIFSRIIHFYKNHENIQDGYGLIFKIPLIQNFLLEKILTLEKIEAVSILGEIQTILEDTIRTIKFLNNNANMNNINIIEKDILNDRKVKSILISMITSSYRGLDKNQNEDSVTQKALLLPYLALLSTLLNSNLGSVMMNAEIRKEILVNVLLHDQMVSYYDLSELTNLLKSERSKKLKFNSKREKNKEDKSFEYLEDLSISKQKNDNNTFKLRFYLGELDKKIRSSSQMIGYTFESYIIRILIIYCSLTSSPTSHSYDEDFIGGYSQILKEISSELFSKLNFNENIGTSNILIGQEIDIYYSKLAILVLIVSFSINFIDADKLLTEKSFIERFSQFYLLLVNLLIINFSKLHSIKETDLKIVENNSQDSEIRNNQEKLSGRKRTEEEKDNNDKYYIKNEKGGKESLYCFISSIFGKDVLLSHAFVNPNWFGLDVKDLKKLSNSLLNNSNSNIKIWRLESSISTLLSVFVLKLNAKKLRELILLIKRLIHRNGESFLSKVSSMTKKSGDSKTGNNSDKQAIRDLYGEISASESSNLVKDIYSCRIWILILLAVFESTGEYGVFCLIDDIALDVKSICDLTQMNALTCVQNITISQYRNIQSPSKRSPSHQQIANLSHLDNDFGWYWYHLGIYNLILIKMIYFYLSGQKEESKDVPSSIEDYLVNPIITNLDMFALFDPNSTRSLSGCGKQWDLILGDIWIHSIRCFRNNDLILAGIIRLLINKLRNGNEQVRMFSAEILLKIWKDEICSISILSHLSDILPTIKELLSDHSEEMINIAKSIIKNIEERTGEDISKQLY</sequence>
<dbReference type="VEuPathDB" id="CryptoDB:cubi_02760"/>
<dbReference type="PANTHER" id="PTHR13457">
    <property type="entry name" value="BAP28"/>
    <property type="match status" value="1"/>
</dbReference>
<evidence type="ECO:0000313" key="3">
    <source>
        <dbReference type="Proteomes" id="UP000186176"/>
    </source>
</evidence>
<name>A0A1J4MIA5_9CRYT</name>
<dbReference type="GO" id="GO:0045943">
    <property type="term" value="P:positive regulation of transcription by RNA polymerase I"/>
    <property type="evidence" value="ECO:0007669"/>
    <property type="project" value="TreeGrafter"/>
</dbReference>
<comment type="caution">
    <text evidence="2">The sequence shown here is derived from an EMBL/GenBank/DDBJ whole genome shotgun (WGS) entry which is preliminary data.</text>
</comment>
<keyword evidence="1" id="KW-0539">Nucleus</keyword>
<dbReference type="InterPro" id="IPR016024">
    <property type="entry name" value="ARM-type_fold"/>
</dbReference>
<keyword evidence="1" id="KW-0690">Ribosome biogenesis</keyword>
<organism evidence="2 3">
    <name type="scientific">Cryptosporidium ubiquitum</name>
    <dbReference type="NCBI Taxonomy" id="857276"/>
    <lineage>
        <taxon>Eukaryota</taxon>
        <taxon>Sar</taxon>
        <taxon>Alveolata</taxon>
        <taxon>Apicomplexa</taxon>
        <taxon>Conoidasida</taxon>
        <taxon>Coccidia</taxon>
        <taxon>Eucoccidiorida</taxon>
        <taxon>Eimeriorina</taxon>
        <taxon>Cryptosporidiidae</taxon>
        <taxon>Cryptosporidium</taxon>
    </lineage>
</organism>
<evidence type="ECO:0000313" key="2">
    <source>
        <dbReference type="EMBL" id="OII73958.1"/>
    </source>
</evidence>
<dbReference type="EMBL" id="LRBP01000013">
    <property type="protein sequence ID" value="OII73958.1"/>
    <property type="molecule type" value="Genomic_DNA"/>
</dbReference>
<keyword evidence="1" id="KW-0687">Ribonucleoprotein</keyword>
<comment type="subcellular location">
    <subcellularLocation>
        <location evidence="1">Nucleus</location>
        <location evidence="1">Nucleolus</location>
    </subcellularLocation>
</comment>
<reference evidence="2 3" key="1">
    <citation type="submission" date="2016-10" db="EMBL/GenBank/DDBJ databases">
        <title>Reductive evolution of mitochondrial metabolism and differential evolution of invasion-related proteins in Cryptosporidium.</title>
        <authorList>
            <person name="Liu S."/>
            <person name="Roellig D.M."/>
            <person name="Guo Y."/>
            <person name="Li N."/>
            <person name="Frace M.A."/>
            <person name="Tang K."/>
            <person name="Zhang L."/>
            <person name="Feng Y."/>
            <person name="Xiao L."/>
        </authorList>
    </citation>
    <scope>NUCLEOTIDE SEQUENCE [LARGE SCALE GENOMIC DNA]</scope>
    <source>
        <strain evidence="2">39726</strain>
    </source>
</reference>
<protein>
    <recommendedName>
        <fullName evidence="1">HEAT repeat-containing protein 1</fullName>
    </recommendedName>
</protein>
<evidence type="ECO:0000256" key="1">
    <source>
        <dbReference type="RuleBase" id="RU367065"/>
    </source>
</evidence>
<dbReference type="Proteomes" id="UP000186176">
    <property type="component" value="Unassembled WGS sequence"/>
</dbReference>
<comment type="similarity">
    <text evidence="1">Belongs to the HEATR1/UTP10 family.</text>
</comment>
<dbReference type="GeneID" id="39979550"/>
<dbReference type="OrthoDB" id="31183at2759"/>
<keyword evidence="1" id="KW-0698">rRNA processing</keyword>
<keyword evidence="3" id="KW-1185">Reference proteome</keyword>